<proteinExistence type="predicted"/>
<accession>A0A2H3F1V3</accession>
<dbReference type="Proteomes" id="UP000217790">
    <property type="component" value="Unassembled WGS sequence"/>
</dbReference>
<sequence length="75" mass="8497">MWCVQHRHFICGKQYSILLILTLNGIIAYDILPGSVTSEKFVDFFKNPIPLTNPFSGLHSVLLVDNCSIHHSEKV</sequence>
<reference evidence="2" key="1">
    <citation type="journal article" date="2017" name="Nat. Ecol. Evol.">
        <title>Genome expansion and lineage-specific genetic innovations in the forest pathogenic fungi Armillaria.</title>
        <authorList>
            <person name="Sipos G."/>
            <person name="Prasanna A.N."/>
            <person name="Walter M.C."/>
            <person name="O'Connor E."/>
            <person name="Balint B."/>
            <person name="Krizsan K."/>
            <person name="Kiss B."/>
            <person name="Hess J."/>
            <person name="Varga T."/>
            <person name="Slot J."/>
            <person name="Riley R."/>
            <person name="Boka B."/>
            <person name="Rigling D."/>
            <person name="Barry K."/>
            <person name="Lee J."/>
            <person name="Mihaltcheva S."/>
            <person name="LaButti K."/>
            <person name="Lipzen A."/>
            <person name="Waldron R."/>
            <person name="Moloney N.M."/>
            <person name="Sperisen C."/>
            <person name="Kredics L."/>
            <person name="Vagvoelgyi C."/>
            <person name="Patrignani A."/>
            <person name="Fitzpatrick D."/>
            <person name="Nagy I."/>
            <person name="Doyle S."/>
            <person name="Anderson J.B."/>
            <person name="Grigoriev I.V."/>
            <person name="Gueldener U."/>
            <person name="Muensterkoetter M."/>
            <person name="Nagy L.G."/>
        </authorList>
    </citation>
    <scope>NUCLEOTIDE SEQUENCE [LARGE SCALE GENOMIC DNA]</scope>
    <source>
        <strain evidence="2">Ar21-2</strain>
    </source>
</reference>
<evidence type="ECO:0000313" key="1">
    <source>
        <dbReference type="EMBL" id="PBL04537.1"/>
    </source>
</evidence>
<dbReference type="InParanoid" id="A0A2H3F1V3"/>
<keyword evidence="2" id="KW-1185">Reference proteome</keyword>
<protein>
    <recommendedName>
        <fullName evidence="3">Tc1-like transposase DDE domain-containing protein</fullName>
    </recommendedName>
</protein>
<organism evidence="1 2">
    <name type="scientific">Armillaria gallica</name>
    <name type="common">Bulbous honey fungus</name>
    <name type="synonym">Armillaria bulbosa</name>
    <dbReference type="NCBI Taxonomy" id="47427"/>
    <lineage>
        <taxon>Eukaryota</taxon>
        <taxon>Fungi</taxon>
        <taxon>Dikarya</taxon>
        <taxon>Basidiomycota</taxon>
        <taxon>Agaricomycotina</taxon>
        <taxon>Agaricomycetes</taxon>
        <taxon>Agaricomycetidae</taxon>
        <taxon>Agaricales</taxon>
        <taxon>Marasmiineae</taxon>
        <taxon>Physalacriaceae</taxon>
        <taxon>Armillaria</taxon>
    </lineage>
</organism>
<dbReference type="EMBL" id="KZ293644">
    <property type="protein sequence ID" value="PBL04537.1"/>
    <property type="molecule type" value="Genomic_DNA"/>
</dbReference>
<evidence type="ECO:0008006" key="3">
    <source>
        <dbReference type="Google" id="ProtNLM"/>
    </source>
</evidence>
<gene>
    <name evidence="1" type="ORF">ARMGADRAFT_910698</name>
</gene>
<dbReference type="OrthoDB" id="2142724at2759"/>
<dbReference type="AlphaFoldDB" id="A0A2H3F1V3"/>
<name>A0A2H3F1V3_ARMGA</name>
<evidence type="ECO:0000313" key="2">
    <source>
        <dbReference type="Proteomes" id="UP000217790"/>
    </source>
</evidence>